<organism evidence="2">
    <name type="scientific">marine sediment metagenome</name>
    <dbReference type="NCBI Taxonomy" id="412755"/>
    <lineage>
        <taxon>unclassified sequences</taxon>
        <taxon>metagenomes</taxon>
        <taxon>ecological metagenomes</taxon>
    </lineage>
</organism>
<evidence type="ECO:0000256" key="1">
    <source>
        <dbReference type="SAM" id="MobiDB-lite"/>
    </source>
</evidence>
<name>A0A0F9CB23_9ZZZZ</name>
<dbReference type="AlphaFoldDB" id="A0A0F9CB23"/>
<proteinExistence type="predicted"/>
<protein>
    <submittedName>
        <fullName evidence="2">Uncharacterized protein</fullName>
    </submittedName>
</protein>
<reference evidence="2" key="1">
    <citation type="journal article" date="2015" name="Nature">
        <title>Complex archaea that bridge the gap between prokaryotes and eukaryotes.</title>
        <authorList>
            <person name="Spang A."/>
            <person name="Saw J.H."/>
            <person name="Jorgensen S.L."/>
            <person name="Zaremba-Niedzwiedzka K."/>
            <person name="Martijn J."/>
            <person name="Lind A.E."/>
            <person name="van Eijk R."/>
            <person name="Schleper C."/>
            <person name="Guy L."/>
            <person name="Ettema T.J."/>
        </authorList>
    </citation>
    <scope>NUCLEOTIDE SEQUENCE</scope>
</reference>
<sequence>MAKGWGVKIKNPLPLMVRVKIRSETGALRNGDAKETWQTIPPGEELYLSTKGQCELDITTTIIRFDPAGKQIEVGPAELRQTHHRAPAAKRLKKKVVTSGTYEGSSRQWEEVVSWRAELGVVAWLDSVEISCLLRGKADYKVVVGNRIIYGPEVLNGAVLRPGDFVSREAVTVLAMSRDGGEIEVTATLNLRQEAGLGTVSGKSAEVTDGESNREEMPAEEREEAEVPIRTLGDQIADLRKQEVVV</sequence>
<comment type="caution">
    <text evidence="2">The sequence shown here is derived from an EMBL/GenBank/DDBJ whole genome shotgun (WGS) entry which is preliminary data.</text>
</comment>
<accession>A0A0F9CB23</accession>
<gene>
    <name evidence="2" type="ORF">LCGC14_2343950</name>
</gene>
<evidence type="ECO:0000313" key="2">
    <source>
        <dbReference type="EMBL" id="KKL46598.1"/>
    </source>
</evidence>
<dbReference type="EMBL" id="LAZR01033970">
    <property type="protein sequence ID" value="KKL46598.1"/>
    <property type="molecule type" value="Genomic_DNA"/>
</dbReference>
<feature type="region of interest" description="Disordered" evidence="1">
    <location>
        <begin position="200"/>
        <end position="228"/>
    </location>
</feature>
<feature type="compositionally biased region" description="Basic and acidic residues" evidence="1">
    <location>
        <begin position="211"/>
        <end position="220"/>
    </location>
</feature>